<comment type="similarity">
    <text evidence="2">Belongs to the kinesin light chain family.</text>
</comment>
<reference evidence="14" key="1">
    <citation type="journal article" date="2015" name="PeerJ">
        <title>First genomic representation of candidate bacterial phylum KSB3 points to enhanced environmental sensing as a trigger of wastewater bulking.</title>
        <authorList>
            <person name="Sekiguchi Y."/>
            <person name="Ohashi A."/>
            <person name="Parks D.H."/>
            <person name="Yamauchi T."/>
            <person name="Tyson G.W."/>
            <person name="Hugenholtz P."/>
        </authorList>
    </citation>
    <scope>NUCLEOTIDE SEQUENCE [LARGE SCALE GENOMIC DNA]</scope>
</reference>
<dbReference type="GO" id="GO:0005874">
    <property type="term" value="C:microtubule"/>
    <property type="evidence" value="ECO:0007669"/>
    <property type="project" value="UniProtKB-KW"/>
</dbReference>
<gene>
    <name evidence="14" type="ORF">U14_01937</name>
</gene>
<proteinExistence type="inferred from homology"/>
<dbReference type="AlphaFoldDB" id="A0A0S6VTD4"/>
<dbReference type="InterPro" id="IPR002151">
    <property type="entry name" value="Kinesin_light"/>
</dbReference>
<dbReference type="GO" id="GO:0007018">
    <property type="term" value="P:microtubule-based movement"/>
    <property type="evidence" value="ECO:0007669"/>
    <property type="project" value="TreeGrafter"/>
</dbReference>
<dbReference type="GO" id="GO:0005737">
    <property type="term" value="C:cytoplasm"/>
    <property type="evidence" value="ECO:0007669"/>
    <property type="project" value="TreeGrafter"/>
</dbReference>
<evidence type="ECO:0000256" key="11">
    <source>
        <dbReference type="SAM" id="Coils"/>
    </source>
</evidence>
<keyword evidence="4" id="KW-0493">Microtubule</keyword>
<accession>A0A0S6VTD4</accession>
<dbReference type="PANTHER" id="PTHR45783:SF3">
    <property type="entry name" value="KINESIN LIGHT CHAIN"/>
    <property type="match status" value="1"/>
</dbReference>
<comment type="subcellular location">
    <subcellularLocation>
        <location evidence="1">Cytoplasm</location>
        <location evidence="1">Cytoskeleton</location>
    </subcellularLocation>
</comment>
<keyword evidence="3" id="KW-0963">Cytoplasm</keyword>
<organism evidence="14">
    <name type="scientific">Candidatus Moduliflexus flocculans</name>
    <dbReference type="NCBI Taxonomy" id="1499966"/>
    <lineage>
        <taxon>Bacteria</taxon>
        <taxon>Candidatus Moduliflexota</taxon>
        <taxon>Candidatus Moduliflexia</taxon>
        <taxon>Candidatus Moduliflexales</taxon>
        <taxon>Candidatus Moduliflexaceae</taxon>
    </lineage>
</organism>
<dbReference type="PANTHER" id="PTHR45783">
    <property type="entry name" value="KINESIN LIGHT CHAIN"/>
    <property type="match status" value="1"/>
</dbReference>
<dbReference type="SUPFAM" id="SSF48452">
    <property type="entry name" value="TPR-like"/>
    <property type="match status" value="3"/>
</dbReference>
<dbReference type="InterPro" id="IPR019734">
    <property type="entry name" value="TPR_rpt"/>
</dbReference>
<dbReference type="GO" id="GO:0005871">
    <property type="term" value="C:kinesin complex"/>
    <property type="evidence" value="ECO:0007669"/>
    <property type="project" value="InterPro"/>
</dbReference>
<dbReference type="InterPro" id="IPR045437">
    <property type="entry name" value="EAD8"/>
</dbReference>
<evidence type="ECO:0000256" key="3">
    <source>
        <dbReference type="ARBA" id="ARBA00022490"/>
    </source>
</evidence>
<evidence type="ECO:0000256" key="12">
    <source>
        <dbReference type="SAM" id="Phobius"/>
    </source>
</evidence>
<keyword evidence="12" id="KW-0472">Membrane</keyword>
<keyword evidence="5" id="KW-0677">Repeat</keyword>
<evidence type="ECO:0000256" key="8">
    <source>
        <dbReference type="ARBA" id="ARBA00023175"/>
    </source>
</evidence>
<name>A0A0S6VTD4_9BACT</name>
<evidence type="ECO:0000313" key="15">
    <source>
        <dbReference type="Proteomes" id="UP000030700"/>
    </source>
</evidence>
<evidence type="ECO:0000256" key="6">
    <source>
        <dbReference type="ARBA" id="ARBA00022803"/>
    </source>
</evidence>
<dbReference type="GO" id="GO:0019894">
    <property type="term" value="F:kinesin binding"/>
    <property type="evidence" value="ECO:0007669"/>
    <property type="project" value="TreeGrafter"/>
</dbReference>
<keyword evidence="7 11" id="KW-0175">Coiled coil</keyword>
<evidence type="ECO:0000256" key="2">
    <source>
        <dbReference type="ARBA" id="ARBA00009622"/>
    </source>
</evidence>
<dbReference type="SMART" id="SM00028">
    <property type="entry name" value="TPR"/>
    <property type="match status" value="8"/>
</dbReference>
<dbReference type="STRING" id="1499966.U14_01937"/>
<protein>
    <submittedName>
        <fullName evidence="14">Tetratricopeptide TPR_2</fullName>
    </submittedName>
</protein>
<keyword evidence="15" id="KW-1185">Reference proteome</keyword>
<dbReference type="HOGENOM" id="CLU_467458_0_0_0"/>
<dbReference type="EMBL" id="DF820456">
    <property type="protein sequence ID" value="GAK50704.1"/>
    <property type="molecule type" value="Genomic_DNA"/>
</dbReference>
<dbReference type="Pfam" id="PF13424">
    <property type="entry name" value="TPR_12"/>
    <property type="match status" value="3"/>
</dbReference>
<evidence type="ECO:0000256" key="7">
    <source>
        <dbReference type="ARBA" id="ARBA00023054"/>
    </source>
</evidence>
<evidence type="ECO:0000259" key="13">
    <source>
        <dbReference type="Pfam" id="PF19961"/>
    </source>
</evidence>
<feature type="coiled-coil region" evidence="11">
    <location>
        <begin position="197"/>
        <end position="224"/>
    </location>
</feature>
<evidence type="ECO:0000256" key="4">
    <source>
        <dbReference type="ARBA" id="ARBA00022701"/>
    </source>
</evidence>
<feature type="transmembrane region" description="Helical" evidence="12">
    <location>
        <begin position="122"/>
        <end position="141"/>
    </location>
</feature>
<keyword evidence="12" id="KW-1133">Transmembrane helix</keyword>
<evidence type="ECO:0000256" key="5">
    <source>
        <dbReference type="ARBA" id="ARBA00022737"/>
    </source>
</evidence>
<evidence type="ECO:0000256" key="1">
    <source>
        <dbReference type="ARBA" id="ARBA00004245"/>
    </source>
</evidence>
<evidence type="ECO:0000313" key="14">
    <source>
        <dbReference type="EMBL" id="GAK50704.1"/>
    </source>
</evidence>
<sequence length="583" mass="66069">MALPAKLKTKISNFLRSLPNIDDSNGRRAFIYSVGLDSQLQDHISFNQPVAEFIPLLIANLFDYGKLNDGRYALEALLETAKEHVGQDKKDYCERLIRELQPFLIDSERNKNIATVPLKPKFYQKALIVIILIAIAYYTYYKLQSIQGYKSEAGRVYITNTQGISDETFQNLAKELGVRDIALKSFFKILEQQQVPIEDLDQTLREIAKRYKELLAQVNILQSDDPEIQNLKSQAQHAIENGNFEEAEILFNQAITKNLDDAERLQDSVEGHLLSAAAIKATIGELKFTLLDYTESAKYAQQAIELLPKGHDEILSDYLNGLGYSLGLGGLYDQAETAFLQALTIRETLLGKEDPKVGQSLNNLAVLYGIQGRYHEAKALAERALEISKRIWGSEDPNVATSLNNLAELCYEQKQYDEAEQLYQQSLSIRTKVLGEEHSHVANSLNNLGLLYYVQGKYDMAAPLYQRALAIDEKILGKDHPDVADILDNLAALYEKQCKTNLAETLYKRALEIYETKLGKEHPSVANTLNNLGGLYYRQGKYKQAKPLIERALDIAHKRLPDDHHQLQIYEKNYKDLLSVFSE</sequence>
<evidence type="ECO:0000256" key="9">
    <source>
        <dbReference type="ARBA" id="ARBA00023212"/>
    </source>
</evidence>
<feature type="domain" description="Effector-associated" evidence="13">
    <location>
        <begin position="6"/>
        <end position="100"/>
    </location>
</feature>
<dbReference type="Gene3D" id="1.25.40.10">
    <property type="entry name" value="Tetratricopeptide repeat domain"/>
    <property type="match status" value="2"/>
</dbReference>
<feature type="repeat" description="TPR" evidence="10">
    <location>
        <begin position="400"/>
        <end position="433"/>
    </location>
</feature>
<keyword evidence="8" id="KW-0505">Motor protein</keyword>
<keyword evidence="12" id="KW-0812">Transmembrane</keyword>
<dbReference type="Pfam" id="PF19961">
    <property type="entry name" value="EAD8"/>
    <property type="match status" value="1"/>
</dbReference>
<feature type="repeat" description="TPR" evidence="10">
    <location>
        <begin position="442"/>
        <end position="475"/>
    </location>
</feature>
<feature type="repeat" description="TPR" evidence="10">
    <location>
        <begin position="526"/>
        <end position="559"/>
    </location>
</feature>
<keyword evidence="6 10" id="KW-0802">TPR repeat</keyword>
<keyword evidence="9" id="KW-0206">Cytoskeleton</keyword>
<evidence type="ECO:0000256" key="10">
    <source>
        <dbReference type="PROSITE-ProRule" id="PRU00339"/>
    </source>
</evidence>
<dbReference type="PRINTS" id="PR00381">
    <property type="entry name" value="KINESINLIGHT"/>
</dbReference>
<dbReference type="PROSITE" id="PS50005">
    <property type="entry name" value="TPR"/>
    <property type="match status" value="3"/>
</dbReference>
<dbReference type="PROSITE" id="PS50293">
    <property type="entry name" value="TPR_REGION"/>
    <property type="match status" value="1"/>
</dbReference>
<dbReference type="Proteomes" id="UP000030700">
    <property type="component" value="Unassembled WGS sequence"/>
</dbReference>
<dbReference type="InterPro" id="IPR011990">
    <property type="entry name" value="TPR-like_helical_dom_sf"/>
</dbReference>